<dbReference type="EMBL" id="UINC01121416">
    <property type="protein sequence ID" value="SVC96563.1"/>
    <property type="molecule type" value="Genomic_DNA"/>
</dbReference>
<evidence type="ECO:0008006" key="2">
    <source>
        <dbReference type="Google" id="ProtNLM"/>
    </source>
</evidence>
<gene>
    <name evidence="1" type="ORF">METZ01_LOCUS349417</name>
</gene>
<protein>
    <recommendedName>
        <fullName evidence="2">Sulfotransferase domain-containing protein</fullName>
    </recommendedName>
</protein>
<dbReference type="SUPFAM" id="SSF52540">
    <property type="entry name" value="P-loop containing nucleoside triphosphate hydrolases"/>
    <property type="match status" value="1"/>
</dbReference>
<dbReference type="InterPro" id="IPR027417">
    <property type="entry name" value="P-loop_NTPase"/>
</dbReference>
<accession>A0A382RFV4</accession>
<name>A0A382RFV4_9ZZZZ</name>
<dbReference type="Pfam" id="PF13469">
    <property type="entry name" value="Sulfotransfer_3"/>
    <property type="match status" value="1"/>
</dbReference>
<dbReference type="AlphaFoldDB" id="A0A382RFV4"/>
<proteinExistence type="predicted"/>
<evidence type="ECO:0000313" key="1">
    <source>
        <dbReference type="EMBL" id="SVC96563.1"/>
    </source>
</evidence>
<organism evidence="1">
    <name type="scientific">marine metagenome</name>
    <dbReference type="NCBI Taxonomy" id="408172"/>
    <lineage>
        <taxon>unclassified sequences</taxon>
        <taxon>metagenomes</taxon>
        <taxon>ecological metagenomes</taxon>
    </lineage>
</organism>
<reference evidence="1" key="1">
    <citation type="submission" date="2018-05" db="EMBL/GenBank/DDBJ databases">
        <authorList>
            <person name="Lanie J.A."/>
            <person name="Ng W.-L."/>
            <person name="Kazmierczak K.M."/>
            <person name="Andrzejewski T.M."/>
            <person name="Davidsen T.M."/>
            <person name="Wayne K.J."/>
            <person name="Tettelin H."/>
            <person name="Glass J.I."/>
            <person name="Rusch D."/>
            <person name="Podicherti R."/>
            <person name="Tsui H.-C.T."/>
            <person name="Winkler M.E."/>
        </authorList>
    </citation>
    <scope>NUCLEOTIDE SEQUENCE</scope>
</reference>
<sequence>MKKQEKFHSLHSVKREVYYSYIRIIRLFSYLFSKNIEHQFLFILSPPYSGSTMLNQLISSSGNVSCNNNLGTREGQLLPGVKNFMFQKDRWDEKVQYPWEKVKKIWLKYWDFSKPIFLDKSIPNIMRVDEIEKVFSPIQYMCMVRNPYAQVEGLMRRNNQDAKSAAAFAIKCLYYQSKNRKRANILFFTYEQLCNNGQDISQKMIEFIPELTDLDMDIDFTSHNFKTKGKMKMVNLNDEKIAKISETDFEIINSIFEKNENILLEFGYKIINR</sequence>
<dbReference type="Gene3D" id="3.40.50.300">
    <property type="entry name" value="P-loop containing nucleotide triphosphate hydrolases"/>
    <property type="match status" value="1"/>
</dbReference>